<dbReference type="InterPro" id="IPR024047">
    <property type="entry name" value="MM3350-like_sf"/>
</dbReference>
<gene>
    <name evidence="3" type="ORF">GBA63_04260</name>
</gene>
<reference evidence="3 4" key="1">
    <citation type="submission" date="2019-10" db="EMBL/GenBank/DDBJ databases">
        <title>Rubrobacter sp nov SCSIO 52090 isolated from a deep-sea sediment in the South China Sea.</title>
        <authorList>
            <person name="Chen R.W."/>
        </authorList>
    </citation>
    <scope>NUCLEOTIDE SEQUENCE [LARGE SCALE GENOMIC DNA]</scope>
    <source>
        <strain evidence="3 4">SCSIO 52909</strain>
    </source>
</reference>
<keyword evidence="4" id="KW-1185">Reference proteome</keyword>
<evidence type="ECO:0000256" key="1">
    <source>
        <dbReference type="SAM" id="MobiDB-lite"/>
    </source>
</evidence>
<name>A0A6G8QEZ1_9ACTN</name>
<dbReference type="Gene3D" id="3.10.290.30">
    <property type="entry name" value="MM3350-like"/>
    <property type="match status" value="1"/>
</dbReference>
<feature type="compositionally biased region" description="Basic and acidic residues" evidence="1">
    <location>
        <begin position="7"/>
        <end position="16"/>
    </location>
</feature>
<dbReference type="SUPFAM" id="SSF159941">
    <property type="entry name" value="MM3350-like"/>
    <property type="match status" value="1"/>
</dbReference>
<evidence type="ECO:0000259" key="2">
    <source>
        <dbReference type="Pfam" id="PF07929"/>
    </source>
</evidence>
<feature type="region of interest" description="Disordered" evidence="1">
    <location>
        <begin position="79"/>
        <end position="100"/>
    </location>
</feature>
<dbReference type="EMBL" id="CP045119">
    <property type="protein sequence ID" value="QIN85022.1"/>
    <property type="molecule type" value="Genomic_DNA"/>
</dbReference>
<dbReference type="AlphaFoldDB" id="A0A6G8QEZ1"/>
<feature type="domain" description="Plasmid pRiA4b Orf3-like" evidence="2">
    <location>
        <begin position="5"/>
        <end position="70"/>
    </location>
</feature>
<dbReference type="InterPro" id="IPR012912">
    <property type="entry name" value="Plasmid_pRiA4b_Orf3-like"/>
</dbReference>
<dbReference type="Proteomes" id="UP000501452">
    <property type="component" value="Chromosome"/>
</dbReference>
<evidence type="ECO:0000313" key="4">
    <source>
        <dbReference type="Proteomes" id="UP000501452"/>
    </source>
</evidence>
<accession>A0A6G8QEZ1</accession>
<dbReference type="Pfam" id="PF07929">
    <property type="entry name" value="PRiA4_ORF3"/>
    <property type="match status" value="1"/>
</dbReference>
<protein>
    <recommendedName>
        <fullName evidence="2">Plasmid pRiA4b Orf3-like domain-containing protein</fullName>
    </recommendedName>
</protein>
<dbReference type="KEGG" id="rub:GBA63_04260"/>
<sequence>MYQSKVSKVDPKKDSPIRIGGKRACPPEDRGGSWAYQELLNLAASPFRDCERRRTQEILGRGFDPEAFDRVRSTSCCRSASSGKRRRRVSPVGRPLRGAY</sequence>
<proteinExistence type="predicted"/>
<evidence type="ECO:0000313" key="3">
    <source>
        <dbReference type="EMBL" id="QIN85022.1"/>
    </source>
</evidence>
<feature type="region of interest" description="Disordered" evidence="1">
    <location>
        <begin position="1"/>
        <end position="26"/>
    </location>
</feature>
<organism evidence="3 4">
    <name type="scientific">Rubrobacter tropicus</name>
    <dbReference type="NCBI Taxonomy" id="2653851"/>
    <lineage>
        <taxon>Bacteria</taxon>
        <taxon>Bacillati</taxon>
        <taxon>Actinomycetota</taxon>
        <taxon>Rubrobacteria</taxon>
        <taxon>Rubrobacterales</taxon>
        <taxon>Rubrobacteraceae</taxon>
        <taxon>Rubrobacter</taxon>
    </lineage>
</organism>